<feature type="binding site" evidence="7">
    <location>
        <position position="146"/>
    </location>
    <ligand>
        <name>Zn(2+)</name>
        <dbReference type="ChEBI" id="CHEBI:29105"/>
    </ligand>
</feature>
<keyword evidence="4 7" id="KW-0862">Zinc</keyword>
<feature type="binding site" evidence="7">
    <location>
        <position position="143"/>
    </location>
    <ligand>
        <name>Zn(2+)</name>
        <dbReference type="ChEBI" id="CHEBI:29105"/>
    </ligand>
</feature>
<comment type="catalytic activity">
    <reaction evidence="6">
        <text>hydrogencarbonate + H(+) = CO2 + H2O</text>
        <dbReference type="Rhea" id="RHEA:10748"/>
        <dbReference type="ChEBI" id="CHEBI:15377"/>
        <dbReference type="ChEBI" id="CHEBI:15378"/>
        <dbReference type="ChEBI" id="CHEBI:16526"/>
        <dbReference type="ChEBI" id="CHEBI:17544"/>
        <dbReference type="EC" id="4.2.1.1"/>
    </reaction>
</comment>
<evidence type="ECO:0000256" key="5">
    <source>
        <dbReference type="ARBA" id="ARBA00023239"/>
    </source>
</evidence>
<name>A0A409VTU4_9AGAR</name>
<dbReference type="STRING" id="181874.A0A409VTU4"/>
<gene>
    <name evidence="10" type="ORF">CVT24_001207</name>
</gene>
<dbReference type="EMBL" id="NHTK01005978">
    <property type="protein sequence ID" value="PPQ69674.1"/>
    <property type="molecule type" value="Genomic_DNA"/>
</dbReference>
<dbReference type="Gene3D" id="3.40.1050.10">
    <property type="entry name" value="Carbonic anhydrase"/>
    <property type="match status" value="2"/>
</dbReference>
<feature type="signal peptide" evidence="9">
    <location>
        <begin position="1"/>
        <end position="19"/>
    </location>
</feature>
<evidence type="ECO:0000256" key="7">
    <source>
        <dbReference type="PIRSR" id="PIRSR601765-1"/>
    </source>
</evidence>
<dbReference type="InterPro" id="IPR036874">
    <property type="entry name" value="Carbonic_anhydrase_sf"/>
</dbReference>
<dbReference type="Proteomes" id="UP000284842">
    <property type="component" value="Unassembled WGS sequence"/>
</dbReference>
<keyword evidence="5" id="KW-0456">Lyase</keyword>
<dbReference type="InParanoid" id="A0A409VTU4"/>
<keyword evidence="3 7" id="KW-0479">Metal-binding</keyword>
<accession>A0A409VTU4</accession>
<dbReference type="PANTHER" id="PTHR11002">
    <property type="entry name" value="CARBONIC ANHYDRASE"/>
    <property type="match status" value="1"/>
</dbReference>
<dbReference type="SUPFAM" id="SSF53056">
    <property type="entry name" value="beta-carbonic anhydrase, cab"/>
    <property type="match status" value="2"/>
</dbReference>
<comment type="caution">
    <text evidence="10">The sequence shown here is derived from an EMBL/GenBank/DDBJ whole genome shotgun (WGS) entry which is preliminary data.</text>
</comment>
<evidence type="ECO:0000256" key="9">
    <source>
        <dbReference type="SAM" id="SignalP"/>
    </source>
</evidence>
<evidence type="ECO:0000256" key="3">
    <source>
        <dbReference type="ARBA" id="ARBA00022723"/>
    </source>
</evidence>
<evidence type="ECO:0000256" key="6">
    <source>
        <dbReference type="ARBA" id="ARBA00048348"/>
    </source>
</evidence>
<feature type="binding site" evidence="7">
    <location>
        <position position="87"/>
    </location>
    <ligand>
        <name>Zn(2+)</name>
        <dbReference type="ChEBI" id="CHEBI:29105"/>
    </ligand>
</feature>
<feature type="binding site" evidence="7">
    <location>
        <position position="89"/>
    </location>
    <ligand>
        <name>Zn(2+)</name>
        <dbReference type="ChEBI" id="CHEBI:29105"/>
    </ligand>
</feature>
<proteinExistence type="inferred from homology"/>
<dbReference type="GO" id="GO:0034599">
    <property type="term" value="P:cellular response to oxidative stress"/>
    <property type="evidence" value="ECO:0007669"/>
    <property type="project" value="TreeGrafter"/>
</dbReference>
<dbReference type="AlphaFoldDB" id="A0A409VTU4"/>
<dbReference type="EC" id="4.2.1.1" evidence="2"/>
<reference evidence="10 11" key="1">
    <citation type="journal article" date="2018" name="Evol. Lett.">
        <title>Horizontal gene cluster transfer increased hallucinogenic mushroom diversity.</title>
        <authorList>
            <person name="Reynolds H.T."/>
            <person name="Vijayakumar V."/>
            <person name="Gluck-Thaler E."/>
            <person name="Korotkin H.B."/>
            <person name="Matheny P.B."/>
            <person name="Slot J.C."/>
        </authorList>
    </citation>
    <scope>NUCLEOTIDE SEQUENCE [LARGE SCALE GENOMIC DNA]</scope>
    <source>
        <strain evidence="10 11">2629</strain>
    </source>
</reference>
<evidence type="ECO:0000256" key="8">
    <source>
        <dbReference type="SAM" id="MobiDB-lite"/>
    </source>
</evidence>
<evidence type="ECO:0000256" key="1">
    <source>
        <dbReference type="ARBA" id="ARBA00006217"/>
    </source>
</evidence>
<evidence type="ECO:0000256" key="2">
    <source>
        <dbReference type="ARBA" id="ARBA00012925"/>
    </source>
</evidence>
<feature type="region of interest" description="Disordered" evidence="8">
    <location>
        <begin position="306"/>
        <end position="325"/>
    </location>
</feature>
<evidence type="ECO:0000313" key="10">
    <source>
        <dbReference type="EMBL" id="PPQ69674.1"/>
    </source>
</evidence>
<protein>
    <recommendedName>
        <fullName evidence="2">carbonic anhydrase</fullName>
        <ecNumber evidence="2">4.2.1.1</ecNumber>
    </recommendedName>
</protein>
<comment type="similarity">
    <text evidence="1">Belongs to the beta-class carbonic anhydrase family.</text>
</comment>
<dbReference type="GO" id="GO:0004089">
    <property type="term" value="F:carbonate dehydratase activity"/>
    <property type="evidence" value="ECO:0007669"/>
    <property type="project" value="UniProtKB-EC"/>
</dbReference>
<dbReference type="PANTHER" id="PTHR11002:SF76">
    <property type="entry name" value="CARBONIC ANHYDRASE"/>
    <property type="match status" value="1"/>
</dbReference>
<sequence length="696" mass="73553">MRAYSSLFFALTAISSVMAHPIQQVRELTIIGREQSIRLPRQDSSAAFDVLTTGHKAFKDNLAATDPGLLQRLADDGQAPPFMFLGCSDSRVNEGTVFNAAPGTFFSQRNIANQFQPNDQNAQAVLSYAVAVLGVEHVIVMGHYGCGGVAASIASAPTSGIDAANSAVQAWIQPIREIFQTSSRSEIVELRNKNAAAGGLIEEPEINEPGFRALVEENVKATVSRMASHSVMTNHFAALQAGNATLARRSGPAGPLKNVFIHGWVYDIETGEVSDLGVSVGPPGVAVPPAPFQAVAAAADKAAASHSSGAAHGTPAASEPVPSATSSPAAVVTPAAVSDPAVSADPVVTSSVAVPVASSAAAAAPTYTLEVTPIKRRRGMTRIFQRSQHTHRITLITMHAYKKLCFALAAISLVYAGPIYESRENDENTLNILSTGHKEFKKHMLATNPGLLQKLADDGQAPPFLFLGCSDSRVNEATVFNAAPGTFFSQRNIANEFLSNDLNSQAVLSYAVAALGVEHVIVMGHYGCGGVAASIASAPKSGIDAASSAVQAWIQPIREIFQTSSRREIVELRKKNAANGDHVEPPGIKDVWLIRMVVSTAGFRALVEENVRFTVNRIASNSVITNHYAALQADNTTVVRRAGPQGPLKDVFIHGWVYDIETGDISDLGISVGPPGKTVPPGPFKKIVTKPRKTSL</sequence>
<dbReference type="OrthoDB" id="10248475at2759"/>
<dbReference type="GO" id="GO:0071244">
    <property type="term" value="P:cellular response to carbon dioxide"/>
    <property type="evidence" value="ECO:0007669"/>
    <property type="project" value="TreeGrafter"/>
</dbReference>
<dbReference type="InterPro" id="IPR001765">
    <property type="entry name" value="Carbonic_anhydrase"/>
</dbReference>
<feature type="chain" id="PRO_5019222505" description="carbonic anhydrase" evidence="9">
    <location>
        <begin position="20"/>
        <end position="696"/>
    </location>
</feature>
<dbReference type="SMART" id="SM00947">
    <property type="entry name" value="Pro_CA"/>
    <property type="match status" value="2"/>
</dbReference>
<dbReference type="GO" id="GO:0008270">
    <property type="term" value="F:zinc ion binding"/>
    <property type="evidence" value="ECO:0007669"/>
    <property type="project" value="InterPro"/>
</dbReference>
<keyword evidence="11" id="KW-1185">Reference proteome</keyword>
<comment type="cofactor">
    <cofactor evidence="7">
        <name>Zn(2+)</name>
        <dbReference type="ChEBI" id="CHEBI:29105"/>
    </cofactor>
    <text evidence="7">Binds 1 zinc ion per subunit.</text>
</comment>
<evidence type="ECO:0000313" key="11">
    <source>
        <dbReference type="Proteomes" id="UP000284842"/>
    </source>
</evidence>
<dbReference type="Pfam" id="PF00484">
    <property type="entry name" value="Pro_CA"/>
    <property type="match status" value="2"/>
</dbReference>
<keyword evidence="9" id="KW-0732">Signal</keyword>
<organism evidence="10 11">
    <name type="scientific">Panaeolus cyanescens</name>
    <dbReference type="NCBI Taxonomy" id="181874"/>
    <lineage>
        <taxon>Eukaryota</taxon>
        <taxon>Fungi</taxon>
        <taxon>Dikarya</taxon>
        <taxon>Basidiomycota</taxon>
        <taxon>Agaricomycotina</taxon>
        <taxon>Agaricomycetes</taxon>
        <taxon>Agaricomycetidae</taxon>
        <taxon>Agaricales</taxon>
        <taxon>Agaricineae</taxon>
        <taxon>Galeropsidaceae</taxon>
        <taxon>Panaeolus</taxon>
    </lineage>
</organism>
<evidence type="ECO:0000256" key="4">
    <source>
        <dbReference type="ARBA" id="ARBA00022833"/>
    </source>
</evidence>